<reference evidence="2 3" key="1">
    <citation type="submission" date="2021-12" db="EMBL/GenBank/DDBJ databases">
        <title>Genome seq of p7.</title>
        <authorList>
            <person name="Seo T."/>
        </authorList>
    </citation>
    <scope>NUCLEOTIDE SEQUENCE [LARGE SCALE GENOMIC DNA]</scope>
    <source>
        <strain evidence="2 3">P7</strain>
    </source>
</reference>
<sequence>MHMATHAREGWIHSEGLRLRYVEWGQADAPVLVALHGLRSFAYTWEPVARPLADRFRIVALDQRGRGESDWDPRHRYYTADYVRDLEALVDHLRLPRFVLLGHSMGGSNAFVYAGSHADRLAGLVIEDMGPGASAGGAGAERIRRELRATPGRFAGWDEATAFWRSQRPNVPDTAIAARVSHSMRQVSDGSVVWRHDAEGIAASRLAATPQQLVDLWPHVLSLRLPTLLLRGARSDFLTAETANTMVQRNPAIRLVEVPDASHYVHDDNLPAFEAALQAYLSDPALEAWARGGER</sequence>
<keyword evidence="2" id="KW-0378">Hydrolase</keyword>
<dbReference type="SUPFAM" id="SSF53474">
    <property type="entry name" value="alpha/beta-Hydrolases"/>
    <property type="match status" value="1"/>
</dbReference>
<dbReference type="PRINTS" id="PR00111">
    <property type="entry name" value="ABHYDROLASE"/>
</dbReference>
<gene>
    <name evidence="2" type="ORF">LXT12_03995</name>
</gene>
<protein>
    <submittedName>
        <fullName evidence="2">Alpha/beta hydrolase</fullName>
    </submittedName>
</protein>
<evidence type="ECO:0000313" key="3">
    <source>
        <dbReference type="Proteomes" id="UP001201463"/>
    </source>
</evidence>
<proteinExistence type="predicted"/>
<feature type="domain" description="AB hydrolase-1" evidence="1">
    <location>
        <begin position="30"/>
        <end position="269"/>
    </location>
</feature>
<comment type="caution">
    <text evidence="2">The sequence shown here is derived from an EMBL/GenBank/DDBJ whole genome shotgun (WGS) entry which is preliminary data.</text>
</comment>
<evidence type="ECO:0000259" key="1">
    <source>
        <dbReference type="Pfam" id="PF00561"/>
    </source>
</evidence>
<dbReference type="EMBL" id="JAJTWT010000002">
    <property type="protein sequence ID" value="MCE4536416.1"/>
    <property type="molecule type" value="Genomic_DNA"/>
</dbReference>
<dbReference type="Gene3D" id="3.40.50.1820">
    <property type="entry name" value="alpha/beta hydrolase"/>
    <property type="match status" value="1"/>
</dbReference>
<name>A0ABS8XC71_9BURK</name>
<organism evidence="2 3">
    <name type="scientific">Pelomonas caseinilytica</name>
    <dbReference type="NCBI Taxonomy" id="2906763"/>
    <lineage>
        <taxon>Bacteria</taxon>
        <taxon>Pseudomonadati</taxon>
        <taxon>Pseudomonadota</taxon>
        <taxon>Betaproteobacteria</taxon>
        <taxon>Burkholderiales</taxon>
        <taxon>Sphaerotilaceae</taxon>
        <taxon>Roseateles</taxon>
    </lineage>
</organism>
<keyword evidence="3" id="KW-1185">Reference proteome</keyword>
<dbReference type="Proteomes" id="UP001201463">
    <property type="component" value="Unassembled WGS sequence"/>
</dbReference>
<dbReference type="Pfam" id="PF00561">
    <property type="entry name" value="Abhydrolase_1"/>
    <property type="match status" value="1"/>
</dbReference>
<dbReference type="InterPro" id="IPR029058">
    <property type="entry name" value="AB_hydrolase_fold"/>
</dbReference>
<dbReference type="PANTHER" id="PTHR43798">
    <property type="entry name" value="MONOACYLGLYCEROL LIPASE"/>
    <property type="match status" value="1"/>
</dbReference>
<dbReference type="PANTHER" id="PTHR43798:SF33">
    <property type="entry name" value="HYDROLASE, PUTATIVE (AFU_ORTHOLOGUE AFUA_2G14860)-RELATED"/>
    <property type="match status" value="1"/>
</dbReference>
<accession>A0ABS8XC71</accession>
<evidence type="ECO:0000313" key="2">
    <source>
        <dbReference type="EMBL" id="MCE4536416.1"/>
    </source>
</evidence>
<dbReference type="InterPro" id="IPR000073">
    <property type="entry name" value="AB_hydrolase_1"/>
</dbReference>
<dbReference type="GO" id="GO:0016787">
    <property type="term" value="F:hydrolase activity"/>
    <property type="evidence" value="ECO:0007669"/>
    <property type="project" value="UniProtKB-KW"/>
</dbReference>
<dbReference type="InterPro" id="IPR050266">
    <property type="entry name" value="AB_hydrolase_sf"/>
</dbReference>